<reference evidence="2" key="1">
    <citation type="journal article" date="2015" name="Genome Announc.">
        <title>Genome sequence of the AIDS-associated pathogen Penicillium marneffei (ATCC18224) and its near taxonomic relative Talaromyces stipitatus (ATCC10500).</title>
        <authorList>
            <person name="Nierman W.C."/>
            <person name="Fedorova-Abrams N.D."/>
            <person name="Andrianopoulos A."/>
        </authorList>
    </citation>
    <scope>NUCLEOTIDE SEQUENCE [LARGE SCALE GENOMIC DNA]</scope>
    <source>
        <strain evidence="2">ATCC 18224 / CBS 334.59 / QM 7333</strain>
    </source>
</reference>
<name>B6Q9J9_TALMQ</name>
<gene>
    <name evidence="1" type="ORF">PMAA_062330</name>
</gene>
<organism evidence="1 2">
    <name type="scientific">Talaromyces marneffei (strain ATCC 18224 / CBS 334.59 / QM 7333)</name>
    <name type="common">Penicillium marneffei</name>
    <dbReference type="NCBI Taxonomy" id="441960"/>
    <lineage>
        <taxon>Eukaryota</taxon>
        <taxon>Fungi</taxon>
        <taxon>Dikarya</taxon>
        <taxon>Ascomycota</taxon>
        <taxon>Pezizomycotina</taxon>
        <taxon>Eurotiomycetes</taxon>
        <taxon>Eurotiomycetidae</taxon>
        <taxon>Eurotiales</taxon>
        <taxon>Trichocomaceae</taxon>
        <taxon>Talaromyces</taxon>
        <taxon>Talaromyces sect. Talaromyces</taxon>
    </lineage>
</organism>
<proteinExistence type="predicted"/>
<protein>
    <submittedName>
        <fullName evidence="1">Uncharacterized protein</fullName>
    </submittedName>
</protein>
<dbReference type="EMBL" id="DS995900">
    <property type="protein sequence ID" value="EEA25106.1"/>
    <property type="molecule type" value="Genomic_DNA"/>
</dbReference>
<dbReference type="Proteomes" id="UP000001294">
    <property type="component" value="Unassembled WGS sequence"/>
</dbReference>
<dbReference type="AlphaFoldDB" id="B6Q9J9"/>
<dbReference type="STRING" id="441960.B6Q9J9"/>
<accession>B6Q9J9</accession>
<evidence type="ECO:0000313" key="2">
    <source>
        <dbReference type="Proteomes" id="UP000001294"/>
    </source>
</evidence>
<keyword evidence="2" id="KW-1185">Reference proteome</keyword>
<sequence>MGYSSEERAEQASPEAEIREETALRTLTKLGCESAPLLINCKRDPDEYWTFSDEKREEIHEAFEKAYKYVLSLLIHWYNLSNPTITHHIVISRDCVGHRIAPIDGALGTSLLWDKTQKKIYIFSFEVCCEATVEDAWDSHVWLEWGFAKSRPGVLNMRNPLPPSVLADGTINETLWEL</sequence>
<evidence type="ECO:0000313" key="1">
    <source>
        <dbReference type="EMBL" id="EEA25106.1"/>
    </source>
</evidence>
<dbReference type="HOGENOM" id="CLU_1511097_0_0_1"/>
<dbReference type="VEuPathDB" id="FungiDB:PMAA_062330"/>